<dbReference type="Pfam" id="PF08843">
    <property type="entry name" value="AbiEii"/>
    <property type="match status" value="1"/>
</dbReference>
<dbReference type="AlphaFoldDB" id="A0A8J3GLE7"/>
<dbReference type="EMBL" id="BMZQ01000003">
    <property type="protein sequence ID" value="GHD21138.1"/>
    <property type="molecule type" value="Genomic_DNA"/>
</dbReference>
<dbReference type="Proteomes" id="UP000630142">
    <property type="component" value="Unassembled WGS sequence"/>
</dbReference>
<dbReference type="InterPro" id="IPR014942">
    <property type="entry name" value="AbiEii"/>
</dbReference>
<evidence type="ECO:0000313" key="1">
    <source>
        <dbReference type="EMBL" id="GHD21138.1"/>
    </source>
</evidence>
<accession>A0A8J3GLE7</accession>
<gene>
    <name evidence="1" type="ORF">GCM10016234_34490</name>
</gene>
<organism evidence="1 2">
    <name type="scientific">Tianweitania populi</name>
    <dbReference type="NCBI Taxonomy" id="1607949"/>
    <lineage>
        <taxon>Bacteria</taxon>
        <taxon>Pseudomonadati</taxon>
        <taxon>Pseudomonadota</taxon>
        <taxon>Alphaproteobacteria</taxon>
        <taxon>Hyphomicrobiales</taxon>
        <taxon>Phyllobacteriaceae</taxon>
        <taxon>Tianweitania</taxon>
    </lineage>
</organism>
<comment type="caution">
    <text evidence="1">The sequence shown here is derived from an EMBL/GenBank/DDBJ whole genome shotgun (WGS) entry which is preliminary data.</text>
</comment>
<evidence type="ECO:0008006" key="3">
    <source>
        <dbReference type="Google" id="ProtNLM"/>
    </source>
</evidence>
<keyword evidence="2" id="KW-1185">Reference proteome</keyword>
<proteinExistence type="predicted"/>
<protein>
    <recommendedName>
        <fullName evidence="3">Nucleotidyl transferase AbiEii/AbiGii toxin family protein</fullName>
    </recommendedName>
</protein>
<evidence type="ECO:0000313" key="2">
    <source>
        <dbReference type="Proteomes" id="UP000630142"/>
    </source>
</evidence>
<reference evidence="1" key="2">
    <citation type="submission" date="2020-09" db="EMBL/GenBank/DDBJ databases">
        <authorList>
            <person name="Sun Q."/>
            <person name="Kim S."/>
        </authorList>
    </citation>
    <scope>NUCLEOTIDE SEQUENCE</scope>
    <source>
        <strain evidence="1">KCTC 42249</strain>
    </source>
</reference>
<sequence>MMLQIGHRESHDVDIFLDDSQVLGFLDPAKAELSFQEAPSSYMGEGARFQKFAFEGIGEIDFIVAASLTAVPTTSFFIQDRTVELETIPEIVVKKIVHRGSQAEARDVFDIAAAARSHRSEIVEALRAYPDQVANALDRLQALNPDFVSGTIAQLMILPDYLDLIATGLTSTIDVLENALDESKQA</sequence>
<reference evidence="1" key="1">
    <citation type="journal article" date="2014" name="Int. J. Syst. Evol. Microbiol.">
        <title>Complete genome sequence of Corynebacterium casei LMG S-19264T (=DSM 44701T), isolated from a smear-ripened cheese.</title>
        <authorList>
            <consortium name="US DOE Joint Genome Institute (JGI-PGF)"/>
            <person name="Walter F."/>
            <person name="Albersmeier A."/>
            <person name="Kalinowski J."/>
            <person name="Ruckert C."/>
        </authorList>
    </citation>
    <scope>NUCLEOTIDE SEQUENCE</scope>
    <source>
        <strain evidence="1">KCTC 42249</strain>
    </source>
</reference>
<name>A0A8J3GLE7_9HYPH</name>